<dbReference type="Proteomes" id="UP001251528">
    <property type="component" value="Unassembled WGS sequence"/>
</dbReference>
<dbReference type="EMBL" id="JASWJB010000003">
    <property type="protein sequence ID" value="KAK2616766.1"/>
    <property type="molecule type" value="Genomic_DNA"/>
</dbReference>
<sequence>MLITRISGVNVLVGSEVQNESSLTFVCSPGDIISSNSAPDTLVDGTGCTVMPGLIDCRFGSDATDDAPLEHTTYGLTTVIDSSTSCAKSQAMRIVASDDPGLPSYIASGSAIGSDNDTLVSLFDRSAVQIVLTPDEAQTLVEAKIVSGQSDFIKIVVDQPGLEADIISRAVQETHRHGKLAIAYASQTKAYRVAVDLGFDHISPVPIDGEIEADVIDDIVRLGIGIIPALSYLEKAMPLWKRNAPNDDFSFAVAAVRALDAAGARLCAGSSANHLNTVPLPFGKGLHDEMRLLAKVGLSNAKIIRAATSEPATLFGLLDRGVVGSGLRADLILVEGNPLEDLEFLSKIRSVWIRGVPCTK</sequence>
<dbReference type="SUPFAM" id="SSF51338">
    <property type="entry name" value="Composite domain of metallo-dependent hydrolases"/>
    <property type="match status" value="1"/>
</dbReference>
<dbReference type="PANTHER" id="PTHR43135">
    <property type="entry name" value="ALPHA-D-RIBOSE 1-METHYLPHOSPHONATE 5-TRIPHOSPHATE DIPHOSPHATASE"/>
    <property type="match status" value="1"/>
</dbReference>
<dbReference type="InterPro" id="IPR011059">
    <property type="entry name" value="Metal-dep_hydrolase_composite"/>
</dbReference>
<organism evidence="2 3">
    <name type="scientific">Conoideocrella luteorostrata</name>
    <dbReference type="NCBI Taxonomy" id="1105319"/>
    <lineage>
        <taxon>Eukaryota</taxon>
        <taxon>Fungi</taxon>
        <taxon>Dikarya</taxon>
        <taxon>Ascomycota</taxon>
        <taxon>Pezizomycotina</taxon>
        <taxon>Sordariomycetes</taxon>
        <taxon>Hypocreomycetidae</taxon>
        <taxon>Hypocreales</taxon>
        <taxon>Clavicipitaceae</taxon>
        <taxon>Conoideocrella</taxon>
    </lineage>
</organism>
<protein>
    <recommendedName>
        <fullName evidence="1">Amidohydrolase-related domain-containing protein</fullName>
    </recommendedName>
</protein>
<proteinExistence type="predicted"/>
<dbReference type="InterPro" id="IPR006680">
    <property type="entry name" value="Amidohydro-rel"/>
</dbReference>
<feature type="domain" description="Amidohydrolase-related" evidence="1">
    <location>
        <begin position="160"/>
        <end position="356"/>
    </location>
</feature>
<dbReference type="PANTHER" id="PTHR43135:SF3">
    <property type="entry name" value="ALPHA-D-RIBOSE 1-METHYLPHOSPHONATE 5-TRIPHOSPHATE DIPHOSPHATASE"/>
    <property type="match status" value="1"/>
</dbReference>
<evidence type="ECO:0000259" key="1">
    <source>
        <dbReference type="Pfam" id="PF01979"/>
    </source>
</evidence>
<dbReference type="GO" id="GO:0016810">
    <property type="term" value="F:hydrolase activity, acting on carbon-nitrogen (but not peptide) bonds"/>
    <property type="evidence" value="ECO:0007669"/>
    <property type="project" value="InterPro"/>
</dbReference>
<keyword evidence="3" id="KW-1185">Reference proteome</keyword>
<dbReference type="Gene3D" id="2.30.40.10">
    <property type="entry name" value="Urease, subunit C, domain 1"/>
    <property type="match status" value="1"/>
</dbReference>
<dbReference type="AlphaFoldDB" id="A0AAJ0D160"/>
<accession>A0AAJ0D160</accession>
<reference evidence="2" key="1">
    <citation type="submission" date="2023-06" db="EMBL/GenBank/DDBJ databases">
        <title>Conoideocrella luteorostrata (Hypocreales: Clavicipitaceae), a potential biocontrol fungus for elongate hemlock scale in United States Christmas tree production areas.</title>
        <authorList>
            <person name="Barrett H."/>
            <person name="Lovett B."/>
            <person name="Macias A.M."/>
            <person name="Stajich J.E."/>
            <person name="Kasson M.T."/>
        </authorList>
    </citation>
    <scope>NUCLEOTIDE SEQUENCE</scope>
    <source>
        <strain evidence="2">ARSEF 14590</strain>
    </source>
</reference>
<dbReference type="Gene3D" id="3.30.110.90">
    <property type="entry name" value="Amidohydrolase"/>
    <property type="match status" value="1"/>
</dbReference>
<dbReference type="InterPro" id="IPR032466">
    <property type="entry name" value="Metal_Hydrolase"/>
</dbReference>
<gene>
    <name evidence="2" type="ORF">QQS21_000378</name>
</gene>
<evidence type="ECO:0000313" key="3">
    <source>
        <dbReference type="Proteomes" id="UP001251528"/>
    </source>
</evidence>
<dbReference type="InterPro" id="IPR051781">
    <property type="entry name" value="Metallo-dep_Hydrolase"/>
</dbReference>
<name>A0AAJ0D160_9HYPO</name>
<evidence type="ECO:0000313" key="2">
    <source>
        <dbReference type="EMBL" id="KAK2616766.1"/>
    </source>
</evidence>
<dbReference type="Gene3D" id="1.20.58.520">
    <property type="entry name" value="Amidohydrolase"/>
    <property type="match status" value="1"/>
</dbReference>
<comment type="caution">
    <text evidence="2">The sequence shown here is derived from an EMBL/GenBank/DDBJ whole genome shotgun (WGS) entry which is preliminary data.</text>
</comment>
<dbReference type="SUPFAM" id="SSF51556">
    <property type="entry name" value="Metallo-dependent hydrolases"/>
    <property type="match status" value="1"/>
</dbReference>
<dbReference type="Pfam" id="PF01979">
    <property type="entry name" value="Amidohydro_1"/>
    <property type="match status" value="1"/>
</dbReference>
<dbReference type="Gene3D" id="3.40.50.10910">
    <property type="entry name" value="Amidohydrolase"/>
    <property type="match status" value="1"/>
</dbReference>